<accession>A0A561SNS0</accession>
<evidence type="ECO:0000259" key="1">
    <source>
        <dbReference type="Pfam" id="PF12697"/>
    </source>
</evidence>
<dbReference type="Gene3D" id="3.40.50.1820">
    <property type="entry name" value="alpha/beta hydrolase"/>
    <property type="match status" value="1"/>
</dbReference>
<dbReference type="InterPro" id="IPR000073">
    <property type="entry name" value="AB_hydrolase_1"/>
</dbReference>
<dbReference type="PANTHER" id="PTHR37017">
    <property type="entry name" value="AB HYDROLASE-1 DOMAIN-CONTAINING PROTEIN-RELATED"/>
    <property type="match status" value="1"/>
</dbReference>
<dbReference type="Pfam" id="PF12697">
    <property type="entry name" value="Abhydrolase_6"/>
    <property type="match status" value="1"/>
</dbReference>
<dbReference type="InterPro" id="IPR052897">
    <property type="entry name" value="Sec-Metab_Biosynth_Hydrolase"/>
</dbReference>
<dbReference type="GO" id="GO:0003824">
    <property type="term" value="F:catalytic activity"/>
    <property type="evidence" value="ECO:0007669"/>
    <property type="project" value="UniProtKB-ARBA"/>
</dbReference>
<proteinExistence type="predicted"/>
<dbReference type="PANTHER" id="PTHR37017:SF11">
    <property type="entry name" value="ESTERASE_LIPASE_THIOESTERASE DOMAIN-CONTAINING PROTEIN"/>
    <property type="match status" value="1"/>
</dbReference>
<dbReference type="SUPFAM" id="SSF53474">
    <property type="entry name" value="alpha/beta-Hydrolases"/>
    <property type="match status" value="1"/>
</dbReference>
<dbReference type="RefSeq" id="WP_147255754.1">
    <property type="nucleotide sequence ID" value="NZ_VIWU01000001.1"/>
</dbReference>
<feature type="domain" description="AB hydrolase-1" evidence="1">
    <location>
        <begin position="7"/>
        <end position="219"/>
    </location>
</feature>
<dbReference type="Proteomes" id="UP000321261">
    <property type="component" value="Unassembled WGS sequence"/>
</dbReference>
<dbReference type="InterPro" id="IPR029058">
    <property type="entry name" value="AB_hydrolase_fold"/>
</dbReference>
<reference evidence="2 3" key="1">
    <citation type="submission" date="2019-06" db="EMBL/GenBank/DDBJ databases">
        <title>Sequencing the genomes of 1000 actinobacteria strains.</title>
        <authorList>
            <person name="Klenk H.-P."/>
        </authorList>
    </citation>
    <scope>NUCLEOTIDE SEQUENCE [LARGE SCALE GENOMIC DNA]</scope>
    <source>
        <strain evidence="2 3">DSM 45671</strain>
    </source>
</reference>
<dbReference type="OrthoDB" id="9773549at2"/>
<organism evidence="2 3">
    <name type="scientific">Pseudonocardia hierapolitana</name>
    <dbReference type="NCBI Taxonomy" id="1128676"/>
    <lineage>
        <taxon>Bacteria</taxon>
        <taxon>Bacillati</taxon>
        <taxon>Actinomycetota</taxon>
        <taxon>Actinomycetes</taxon>
        <taxon>Pseudonocardiales</taxon>
        <taxon>Pseudonocardiaceae</taxon>
        <taxon>Pseudonocardia</taxon>
    </lineage>
</organism>
<gene>
    <name evidence="2" type="ORF">FHX44_112393</name>
</gene>
<name>A0A561SNS0_9PSEU</name>
<protein>
    <submittedName>
        <fullName evidence="2">Pimeloyl-ACP methyl ester carboxylesterase</fullName>
    </submittedName>
</protein>
<sequence length="236" mass="25056">MTSAPTLVLVHGAWHGPWAWRRLVEELADLDVRTVALPSVGPDIAALGDMHTDAEAVRAAVAVVDGPVLVCAHSYGGVPVTEGLAGVPNVVGLVYLCAFQLDIGESLMSAVGGAAPGWWDVHRAEGYVDPLRPFETFYADVRPHTARGAVARLGHQALAALEQPLTRAAWRTVPSTYVVCERDAAIPVVAQEIMADRADRVLRMPTSHSPFLSRPAQLAGILRAELVGAGRVAAIR</sequence>
<keyword evidence="3" id="KW-1185">Reference proteome</keyword>
<evidence type="ECO:0000313" key="2">
    <source>
        <dbReference type="EMBL" id="TWF76503.1"/>
    </source>
</evidence>
<dbReference type="AlphaFoldDB" id="A0A561SNS0"/>
<dbReference type="EMBL" id="VIWU01000001">
    <property type="protein sequence ID" value="TWF76503.1"/>
    <property type="molecule type" value="Genomic_DNA"/>
</dbReference>
<evidence type="ECO:0000313" key="3">
    <source>
        <dbReference type="Proteomes" id="UP000321261"/>
    </source>
</evidence>
<comment type="caution">
    <text evidence="2">The sequence shown here is derived from an EMBL/GenBank/DDBJ whole genome shotgun (WGS) entry which is preliminary data.</text>
</comment>